<dbReference type="InterPro" id="IPR039420">
    <property type="entry name" value="WalR-like"/>
</dbReference>
<proteinExistence type="predicted"/>
<dbReference type="Pfam" id="PF00196">
    <property type="entry name" value="GerE"/>
    <property type="match status" value="1"/>
</dbReference>
<feature type="domain" description="Response regulatory" evidence="7">
    <location>
        <begin position="3"/>
        <end position="119"/>
    </location>
</feature>
<evidence type="ECO:0000313" key="8">
    <source>
        <dbReference type="EMBL" id="MFC5473371.1"/>
    </source>
</evidence>
<dbReference type="PANTHER" id="PTHR43214">
    <property type="entry name" value="TWO-COMPONENT RESPONSE REGULATOR"/>
    <property type="match status" value="1"/>
</dbReference>
<dbReference type="InterPro" id="IPR036388">
    <property type="entry name" value="WH-like_DNA-bd_sf"/>
</dbReference>
<dbReference type="CDD" id="cd06170">
    <property type="entry name" value="LuxR_C_like"/>
    <property type="match status" value="1"/>
</dbReference>
<dbReference type="InterPro" id="IPR000792">
    <property type="entry name" value="Tscrpt_reg_LuxR_C"/>
</dbReference>
<dbReference type="Pfam" id="PF00072">
    <property type="entry name" value="Response_reg"/>
    <property type="match status" value="1"/>
</dbReference>
<evidence type="ECO:0000256" key="5">
    <source>
        <dbReference type="PROSITE-ProRule" id="PRU00169"/>
    </source>
</evidence>
<comment type="caution">
    <text evidence="8">The sequence shown here is derived from an EMBL/GenBank/DDBJ whole genome shotgun (WGS) entry which is preliminary data.</text>
</comment>
<dbReference type="CDD" id="cd17535">
    <property type="entry name" value="REC_NarL-like"/>
    <property type="match status" value="1"/>
</dbReference>
<keyword evidence="2" id="KW-0805">Transcription regulation</keyword>
<gene>
    <name evidence="8" type="ORF">ACFPM8_05315</name>
</gene>
<dbReference type="SMART" id="SM00421">
    <property type="entry name" value="HTH_LUXR"/>
    <property type="match status" value="1"/>
</dbReference>
<evidence type="ECO:0000259" key="7">
    <source>
        <dbReference type="PROSITE" id="PS50110"/>
    </source>
</evidence>
<organism evidence="8 9">
    <name type="scientific">Paraherbaspirillum soli</name>
    <dbReference type="NCBI Taxonomy" id="631222"/>
    <lineage>
        <taxon>Bacteria</taxon>
        <taxon>Pseudomonadati</taxon>
        <taxon>Pseudomonadota</taxon>
        <taxon>Betaproteobacteria</taxon>
        <taxon>Burkholderiales</taxon>
        <taxon>Oxalobacteraceae</taxon>
        <taxon>Paraherbaspirillum</taxon>
    </lineage>
</organism>
<dbReference type="RefSeq" id="WP_378995699.1">
    <property type="nucleotide sequence ID" value="NZ_JBHSMT010000008.1"/>
</dbReference>
<feature type="domain" description="HTH luxR-type" evidence="6">
    <location>
        <begin position="134"/>
        <end position="201"/>
    </location>
</feature>
<keyword evidence="9" id="KW-1185">Reference proteome</keyword>
<dbReference type="InterPro" id="IPR016032">
    <property type="entry name" value="Sig_transdc_resp-reg_C-effctor"/>
</dbReference>
<dbReference type="InterPro" id="IPR001789">
    <property type="entry name" value="Sig_transdc_resp-reg_receiver"/>
</dbReference>
<keyword evidence="3" id="KW-0238">DNA-binding</keyword>
<dbReference type="SMART" id="SM00448">
    <property type="entry name" value="REC"/>
    <property type="match status" value="1"/>
</dbReference>
<dbReference type="SUPFAM" id="SSF52172">
    <property type="entry name" value="CheY-like"/>
    <property type="match status" value="1"/>
</dbReference>
<keyword evidence="1 5" id="KW-0597">Phosphoprotein</keyword>
<evidence type="ECO:0000256" key="4">
    <source>
        <dbReference type="ARBA" id="ARBA00023163"/>
    </source>
</evidence>
<dbReference type="Gene3D" id="3.40.50.2300">
    <property type="match status" value="1"/>
</dbReference>
<dbReference type="Gene3D" id="1.10.10.10">
    <property type="entry name" value="Winged helix-like DNA-binding domain superfamily/Winged helix DNA-binding domain"/>
    <property type="match status" value="1"/>
</dbReference>
<dbReference type="PROSITE" id="PS50043">
    <property type="entry name" value="HTH_LUXR_2"/>
    <property type="match status" value="1"/>
</dbReference>
<dbReference type="EMBL" id="JBHSMT010000008">
    <property type="protein sequence ID" value="MFC5473371.1"/>
    <property type="molecule type" value="Genomic_DNA"/>
</dbReference>
<dbReference type="SUPFAM" id="SSF46894">
    <property type="entry name" value="C-terminal effector domain of the bipartite response regulators"/>
    <property type="match status" value="1"/>
</dbReference>
<dbReference type="InterPro" id="IPR011006">
    <property type="entry name" value="CheY-like_superfamily"/>
</dbReference>
<feature type="modified residue" description="4-aspartylphosphate" evidence="5">
    <location>
        <position position="54"/>
    </location>
</feature>
<reference evidence="9" key="1">
    <citation type="journal article" date="2019" name="Int. J. Syst. Evol. Microbiol.">
        <title>The Global Catalogue of Microorganisms (GCM) 10K type strain sequencing project: providing services to taxonomists for standard genome sequencing and annotation.</title>
        <authorList>
            <consortium name="The Broad Institute Genomics Platform"/>
            <consortium name="The Broad Institute Genome Sequencing Center for Infectious Disease"/>
            <person name="Wu L."/>
            <person name="Ma J."/>
        </authorList>
    </citation>
    <scope>NUCLEOTIDE SEQUENCE [LARGE SCALE GENOMIC DNA]</scope>
    <source>
        <strain evidence="9">JCM 17066</strain>
    </source>
</reference>
<dbReference type="PRINTS" id="PR00038">
    <property type="entry name" value="HTHLUXR"/>
</dbReference>
<evidence type="ECO:0000256" key="1">
    <source>
        <dbReference type="ARBA" id="ARBA00022553"/>
    </source>
</evidence>
<protein>
    <submittedName>
        <fullName evidence="8">Response regulator</fullName>
    </submittedName>
</protein>
<keyword evidence="4" id="KW-0804">Transcription</keyword>
<evidence type="ECO:0000259" key="6">
    <source>
        <dbReference type="PROSITE" id="PS50043"/>
    </source>
</evidence>
<dbReference type="Proteomes" id="UP001596045">
    <property type="component" value="Unassembled WGS sequence"/>
</dbReference>
<dbReference type="PROSITE" id="PS00622">
    <property type="entry name" value="HTH_LUXR_1"/>
    <property type="match status" value="1"/>
</dbReference>
<dbReference type="PROSITE" id="PS50110">
    <property type="entry name" value="RESPONSE_REGULATORY"/>
    <property type="match status" value="1"/>
</dbReference>
<evidence type="ECO:0000313" key="9">
    <source>
        <dbReference type="Proteomes" id="UP001596045"/>
    </source>
</evidence>
<sequence>MKRVVVIDDHPAILLAIKYLMEKDGEYVIVAQAKDGEDGLQKIRQHSPDLLIIDLGLPKLDGIALIEAVRKLDPDVRILVLSGQQESLFVSRTLQAGANSYVSKQQDLSEMLNAAKAIMAGFNCFPSTPEISDGERIRDSLSKRELSVLKLLALGYSNKKIGAELCISSKTVSSHKVHLYEKLNVKTRSVVSLADFAKAHQLIP</sequence>
<name>A0ABW0M928_9BURK</name>
<accession>A0ABW0M928</accession>
<evidence type="ECO:0000256" key="3">
    <source>
        <dbReference type="ARBA" id="ARBA00023125"/>
    </source>
</evidence>
<dbReference type="PANTHER" id="PTHR43214:SF41">
    <property type="entry name" value="NITRATE_NITRITE RESPONSE REGULATOR PROTEIN NARP"/>
    <property type="match status" value="1"/>
</dbReference>
<evidence type="ECO:0000256" key="2">
    <source>
        <dbReference type="ARBA" id="ARBA00023015"/>
    </source>
</evidence>
<dbReference type="InterPro" id="IPR058245">
    <property type="entry name" value="NreC/VraR/RcsB-like_REC"/>
</dbReference>